<protein>
    <recommendedName>
        <fullName evidence="3">DUF6604 domain-containing protein</fullName>
    </recommendedName>
</protein>
<dbReference type="Pfam" id="PF20253">
    <property type="entry name" value="DUF6604"/>
    <property type="match status" value="1"/>
</dbReference>
<dbReference type="InterPro" id="IPR002110">
    <property type="entry name" value="Ankyrin_rpt"/>
</dbReference>
<dbReference type="EMBL" id="JASMQC010000004">
    <property type="protein sequence ID" value="KAK1945586.1"/>
    <property type="molecule type" value="Genomic_DNA"/>
</dbReference>
<gene>
    <name evidence="4" type="ORF">P3T76_002634</name>
</gene>
<evidence type="ECO:0000256" key="1">
    <source>
        <dbReference type="PROSITE-ProRule" id="PRU00023"/>
    </source>
</evidence>
<dbReference type="InterPro" id="IPR046539">
    <property type="entry name" value="DUF6604"/>
</dbReference>
<reference evidence="4" key="1">
    <citation type="submission" date="2023-08" db="EMBL/GenBank/DDBJ databases">
        <title>Reference Genome Resource for the Citrus Pathogen Phytophthora citrophthora.</title>
        <authorList>
            <person name="Moller H."/>
            <person name="Coetzee B."/>
            <person name="Rose L.J."/>
            <person name="Van Niekerk J.M."/>
        </authorList>
    </citation>
    <scope>NUCLEOTIDE SEQUENCE</scope>
    <source>
        <strain evidence="4">STE-U-9442</strain>
    </source>
</reference>
<sequence>MSFPVGKYARYKRSTAYFLDWLLQVRVQSDQHVHLETLNEVVQEIAADSSILTTKLLQELPKALAACHYAITLREHVSNFFPDDDEGQEGHRHFLDLLRSWYQTLKEVQIQPEAMEEIKFKNYYEVLQSEEDFYPDEDIVVESPVRKKAKTGRDRLFDEAFIDEMEMEVLSFFVELDDIMQGVYQVYVDAKMEKRTLVEATVVVKLAMDGACALTAQLQLKYPSLVTGQDMYDVVKNTDPVNFGKRMASIHSKYLAGLQDSLVNGNGVAPYIPGMFLLDFVGVGTTLDSFLTAVPVDTTKSINFPPQCFGEAYGEDRTPEYVLLPSPSTNKVFLLQQLPLLHKTIVEKRIATGSGYDSSSPANSFMVLMEDYFTTREVKVPTVFACICWMKSVAALQGDGGLGRNVSLSFSHSNKLMKNIEVTVEKGGVRKAHKKTDEFLQLCANEIKRSRRNRYLSRVNPLQAGFTMLDHHFKYLHMSSEVLLVTSRFRSFGHLYNALVQENYLEHIPFLDDLLEIYSEMIFTPSRASAVRGAYYRALLLSIDLRTNSVDAVCRGEVLPAGNGKFRKRKQFHLSDLSKTYRLIVKQDKSVLEGASWSRILTDAVDICSRELFETRVLSRDLLKLNDDLVDVFAELLSEFKQNRSNYELPCQNQQQRELEDGVIMLLLQLLDIPQPDSENPIPSTNFCKKAAAVIRNKFRTCELSYFTFPTQPDWISQEFGSMSFEMKEGNETREGVFCKLWKLLQESNEPLTGEDRRYFISEIKKDPQLLGMTIDPVSNDHPEHEDLCTLLHQAAAGPAHDVDLVEWMIQMGALILQPSLHCRTPMQKDLARKSLPSTMAVHCAAIAGHEDITQILLEADNFVDLNTPTLHTKETLAHLAVKHGHKGLLNTLVWFGADLLVQDGCGRRVWAGTSDADWARSIVAYAVRANGSTSGGIDKRNNRVSSQKTDQQSTAVKYRTRPSVVKRLKSKSIVKKTKNAEKKDEKPIVEPFLQQRTSPSLSCC</sequence>
<proteinExistence type="predicted"/>
<feature type="compositionally biased region" description="Polar residues" evidence="2">
    <location>
        <begin position="944"/>
        <end position="956"/>
    </location>
</feature>
<accession>A0AAD9GWY8</accession>
<feature type="repeat" description="ANK" evidence="1">
    <location>
        <begin position="873"/>
        <end position="905"/>
    </location>
</feature>
<dbReference type="PROSITE" id="PS50088">
    <property type="entry name" value="ANK_REPEAT"/>
    <property type="match status" value="1"/>
</dbReference>
<dbReference type="Proteomes" id="UP001259832">
    <property type="component" value="Unassembled WGS sequence"/>
</dbReference>
<dbReference type="Pfam" id="PF12796">
    <property type="entry name" value="Ank_2"/>
    <property type="match status" value="1"/>
</dbReference>
<feature type="compositionally biased region" description="Basic residues" evidence="2">
    <location>
        <begin position="959"/>
        <end position="978"/>
    </location>
</feature>
<keyword evidence="1" id="KW-0040">ANK repeat</keyword>
<name>A0AAD9GWY8_9STRA</name>
<comment type="caution">
    <text evidence="4">The sequence shown here is derived from an EMBL/GenBank/DDBJ whole genome shotgun (WGS) entry which is preliminary data.</text>
</comment>
<dbReference type="InterPro" id="IPR036770">
    <property type="entry name" value="Ankyrin_rpt-contain_sf"/>
</dbReference>
<keyword evidence="5" id="KW-1185">Reference proteome</keyword>
<feature type="domain" description="DUF6604" evidence="3">
    <location>
        <begin position="10"/>
        <end position="218"/>
    </location>
</feature>
<evidence type="ECO:0000259" key="3">
    <source>
        <dbReference type="Pfam" id="PF20253"/>
    </source>
</evidence>
<dbReference type="SMART" id="SM00248">
    <property type="entry name" value="ANK"/>
    <property type="match status" value="3"/>
</dbReference>
<dbReference type="Gene3D" id="1.25.40.20">
    <property type="entry name" value="Ankyrin repeat-containing domain"/>
    <property type="match status" value="1"/>
</dbReference>
<feature type="compositionally biased region" description="Basic and acidic residues" evidence="2">
    <location>
        <begin position="979"/>
        <end position="989"/>
    </location>
</feature>
<dbReference type="AlphaFoldDB" id="A0AAD9GWY8"/>
<dbReference type="SUPFAM" id="SSF48403">
    <property type="entry name" value="Ankyrin repeat"/>
    <property type="match status" value="1"/>
</dbReference>
<evidence type="ECO:0000256" key="2">
    <source>
        <dbReference type="SAM" id="MobiDB-lite"/>
    </source>
</evidence>
<feature type="region of interest" description="Disordered" evidence="2">
    <location>
        <begin position="935"/>
        <end position="992"/>
    </location>
</feature>
<organism evidence="4 5">
    <name type="scientific">Phytophthora citrophthora</name>
    <dbReference type="NCBI Taxonomy" id="4793"/>
    <lineage>
        <taxon>Eukaryota</taxon>
        <taxon>Sar</taxon>
        <taxon>Stramenopiles</taxon>
        <taxon>Oomycota</taxon>
        <taxon>Peronosporomycetes</taxon>
        <taxon>Peronosporales</taxon>
        <taxon>Peronosporaceae</taxon>
        <taxon>Phytophthora</taxon>
    </lineage>
</organism>
<evidence type="ECO:0000313" key="5">
    <source>
        <dbReference type="Proteomes" id="UP001259832"/>
    </source>
</evidence>
<evidence type="ECO:0000313" key="4">
    <source>
        <dbReference type="EMBL" id="KAK1945586.1"/>
    </source>
</evidence>